<name>A0ABU1MLI9_9SPHN</name>
<gene>
    <name evidence="7" type="ORF">J2792_001875</name>
</gene>
<dbReference type="InterPro" id="IPR050307">
    <property type="entry name" value="Sterol_Desaturase_Related"/>
</dbReference>
<dbReference type="Pfam" id="PF04116">
    <property type="entry name" value="FA_hydroxylase"/>
    <property type="match status" value="1"/>
</dbReference>
<keyword evidence="2 5" id="KW-0812">Transmembrane</keyword>
<reference evidence="7 8" key="1">
    <citation type="submission" date="2023-07" db="EMBL/GenBank/DDBJ databases">
        <title>Sorghum-associated microbial communities from plants grown in Nebraska, USA.</title>
        <authorList>
            <person name="Schachtman D."/>
        </authorList>
    </citation>
    <scope>NUCLEOTIDE SEQUENCE [LARGE SCALE GENOMIC DNA]</scope>
    <source>
        <strain evidence="7 8">DS1027</strain>
    </source>
</reference>
<comment type="caution">
    <text evidence="7">The sequence shown here is derived from an EMBL/GenBank/DDBJ whole genome shotgun (WGS) entry which is preliminary data.</text>
</comment>
<feature type="domain" description="Fatty acid hydroxylase" evidence="6">
    <location>
        <begin position="137"/>
        <end position="274"/>
    </location>
</feature>
<protein>
    <submittedName>
        <fullName evidence="7">Sterol desaturase/sphingolipid hydroxylase (Fatty acid hydroxylase superfamily)</fullName>
    </submittedName>
</protein>
<comment type="subcellular location">
    <subcellularLocation>
        <location evidence="1">Membrane</location>
    </subcellularLocation>
</comment>
<feature type="transmembrane region" description="Helical" evidence="5">
    <location>
        <begin position="88"/>
        <end position="109"/>
    </location>
</feature>
<evidence type="ECO:0000259" key="6">
    <source>
        <dbReference type="Pfam" id="PF04116"/>
    </source>
</evidence>
<evidence type="ECO:0000256" key="2">
    <source>
        <dbReference type="ARBA" id="ARBA00022692"/>
    </source>
</evidence>
<keyword evidence="8" id="KW-1185">Reference proteome</keyword>
<evidence type="ECO:0000256" key="3">
    <source>
        <dbReference type="ARBA" id="ARBA00022989"/>
    </source>
</evidence>
<evidence type="ECO:0000256" key="4">
    <source>
        <dbReference type="ARBA" id="ARBA00023136"/>
    </source>
</evidence>
<dbReference type="InterPro" id="IPR006694">
    <property type="entry name" value="Fatty_acid_hydroxylase"/>
</dbReference>
<accession>A0ABU1MLI9</accession>
<evidence type="ECO:0000313" key="7">
    <source>
        <dbReference type="EMBL" id="MDR6511003.1"/>
    </source>
</evidence>
<keyword evidence="3 5" id="KW-1133">Transmembrane helix</keyword>
<dbReference type="EMBL" id="JAVDRD010000004">
    <property type="protein sequence ID" value="MDR6511003.1"/>
    <property type="molecule type" value="Genomic_DNA"/>
</dbReference>
<feature type="transmembrane region" description="Helical" evidence="5">
    <location>
        <begin position="12"/>
        <end position="31"/>
    </location>
</feature>
<dbReference type="Proteomes" id="UP001184150">
    <property type="component" value="Unassembled WGS sequence"/>
</dbReference>
<organism evidence="7 8">
    <name type="scientific">Novosphingobium capsulatum</name>
    <dbReference type="NCBI Taxonomy" id="13688"/>
    <lineage>
        <taxon>Bacteria</taxon>
        <taxon>Pseudomonadati</taxon>
        <taxon>Pseudomonadota</taxon>
        <taxon>Alphaproteobacteria</taxon>
        <taxon>Sphingomonadales</taxon>
        <taxon>Sphingomonadaceae</taxon>
        <taxon>Novosphingobium</taxon>
    </lineage>
</organism>
<evidence type="ECO:0000256" key="5">
    <source>
        <dbReference type="SAM" id="Phobius"/>
    </source>
</evidence>
<dbReference type="PANTHER" id="PTHR11863">
    <property type="entry name" value="STEROL DESATURASE"/>
    <property type="match status" value="1"/>
</dbReference>
<sequence>MATREGPIKSTRTPIWIGLGGAGAALLATVINPLLGSEANEQVQIFFSETAKYIAFATTFFVVFWVLLDKPLKKRKLSRKPWPKPSQVFREALFSTCTQVIFIAVDIWTAFLVPASEKNSYSDIATHGWAYYAMILFFVFVIHDAYFYWMHRIMHHPKLYDRVHKVHHESTDPTPYSAFHFHPLEALGEAGAAVAMLPLFLLLPWHVSIPVVWGLGQLALNVIGHLGYEVYPSWWLKVPVLKWKNTAMHHYMHHQMVRGNYGLYFRWWDKICGTEFKNLETKYDALFKDAKVAEVPAGQPAGQA</sequence>
<proteinExistence type="predicted"/>
<feature type="transmembrane region" description="Helical" evidence="5">
    <location>
        <begin position="129"/>
        <end position="149"/>
    </location>
</feature>
<evidence type="ECO:0000256" key="1">
    <source>
        <dbReference type="ARBA" id="ARBA00004370"/>
    </source>
</evidence>
<evidence type="ECO:0000313" key="8">
    <source>
        <dbReference type="Proteomes" id="UP001184150"/>
    </source>
</evidence>
<keyword evidence="4 5" id="KW-0472">Membrane</keyword>
<dbReference type="RefSeq" id="WP_082209250.1">
    <property type="nucleotide sequence ID" value="NZ_CP140001.1"/>
</dbReference>
<feature type="transmembrane region" description="Helical" evidence="5">
    <location>
        <begin position="51"/>
        <end position="68"/>
    </location>
</feature>